<organism evidence="2">
    <name type="scientific">marine sediment metagenome</name>
    <dbReference type="NCBI Taxonomy" id="412755"/>
    <lineage>
        <taxon>unclassified sequences</taxon>
        <taxon>metagenomes</taxon>
        <taxon>ecological metagenomes</taxon>
    </lineage>
</organism>
<sequence>MMINVEKRTNHPSCGPAKVIRTGARSRAKTALTLIMLMGTASISHAQDYSWKEGFAGCTGTSPFIETLISKTDSDVRPLLKIGEMQAWAIKDENGNPATALTTEDGLTIVGRIVGPQGEDITAALLATVPDPNAKLPIDQASLAHTSNTAVTSQANTTTPEPTTQDAITPPRNLQTTAAAPTETISTALSQLQTNLQAEAPTQAAPLSNTTTAETPAEAIASAPITAVEQPSALVQEGIDTIFKQAGEERIWFSAGTPNPGAPVVYMLADPECPHCQWTIDQMLGPITSGSIDLRIIPAPITGVQGFNSSLSILHSQDIPQTFMAHMTSHTRGTAAVAQMDATQADKTVVQGIVDNINWMRANKMPGVPFFLYETDQGAQFAFSELPTNILSVAKAASQ</sequence>
<comment type="caution">
    <text evidence="2">The sequence shown here is derived from an EMBL/GenBank/DDBJ whole genome shotgun (WGS) entry which is preliminary data.</text>
</comment>
<feature type="region of interest" description="Disordered" evidence="1">
    <location>
        <begin position="150"/>
        <end position="170"/>
    </location>
</feature>
<proteinExistence type="predicted"/>
<gene>
    <name evidence="2" type="ORF">LCGC14_0381140</name>
</gene>
<accession>A0A0F9T217</accession>
<protein>
    <recommendedName>
        <fullName evidence="3">Thioredoxin-like fold domain-containing protein</fullName>
    </recommendedName>
</protein>
<evidence type="ECO:0000313" key="2">
    <source>
        <dbReference type="EMBL" id="KKN75370.1"/>
    </source>
</evidence>
<dbReference type="SUPFAM" id="SSF52833">
    <property type="entry name" value="Thioredoxin-like"/>
    <property type="match status" value="1"/>
</dbReference>
<dbReference type="InterPro" id="IPR036249">
    <property type="entry name" value="Thioredoxin-like_sf"/>
</dbReference>
<evidence type="ECO:0000256" key="1">
    <source>
        <dbReference type="SAM" id="MobiDB-lite"/>
    </source>
</evidence>
<dbReference type="EMBL" id="LAZR01000311">
    <property type="protein sequence ID" value="KKN75370.1"/>
    <property type="molecule type" value="Genomic_DNA"/>
</dbReference>
<evidence type="ECO:0008006" key="3">
    <source>
        <dbReference type="Google" id="ProtNLM"/>
    </source>
</evidence>
<dbReference type="Gene3D" id="3.40.30.10">
    <property type="entry name" value="Glutaredoxin"/>
    <property type="match status" value="1"/>
</dbReference>
<name>A0A0F9T217_9ZZZZ</name>
<reference evidence="2" key="1">
    <citation type="journal article" date="2015" name="Nature">
        <title>Complex archaea that bridge the gap between prokaryotes and eukaryotes.</title>
        <authorList>
            <person name="Spang A."/>
            <person name="Saw J.H."/>
            <person name="Jorgensen S.L."/>
            <person name="Zaremba-Niedzwiedzka K."/>
            <person name="Martijn J."/>
            <person name="Lind A.E."/>
            <person name="van Eijk R."/>
            <person name="Schleper C."/>
            <person name="Guy L."/>
            <person name="Ettema T.J."/>
        </authorList>
    </citation>
    <scope>NUCLEOTIDE SEQUENCE</scope>
</reference>
<dbReference type="AlphaFoldDB" id="A0A0F9T217"/>